<protein>
    <submittedName>
        <fullName evidence="1">Uncharacterized protein</fullName>
    </submittedName>
</protein>
<sequence>MPVEDYFEDLDAFESSIGGQHHPRRLRQLHDELGHGSRFHLNGRYVLARQPETVILLERVANAPVDFERAFADGTYLPHLRDLAAAWEDTARQPT</sequence>
<reference evidence="1 2" key="1">
    <citation type="submission" date="2023-07" db="EMBL/GenBank/DDBJ databases">
        <title>Sequencing the genomes of 1000 actinobacteria strains.</title>
        <authorList>
            <person name="Klenk H.-P."/>
        </authorList>
    </citation>
    <scope>NUCLEOTIDE SEQUENCE [LARGE SCALE GENOMIC DNA]</scope>
    <source>
        <strain evidence="1 2">DSM 41600</strain>
    </source>
</reference>
<organism evidence="1 2">
    <name type="scientific">Streptomyces demainii</name>
    <dbReference type="NCBI Taxonomy" id="588122"/>
    <lineage>
        <taxon>Bacteria</taxon>
        <taxon>Bacillati</taxon>
        <taxon>Actinomycetota</taxon>
        <taxon>Actinomycetes</taxon>
        <taxon>Kitasatosporales</taxon>
        <taxon>Streptomycetaceae</taxon>
        <taxon>Streptomyces</taxon>
    </lineage>
</organism>
<keyword evidence="2" id="KW-1185">Reference proteome</keyword>
<gene>
    <name evidence="1" type="ORF">JOF35_008842</name>
</gene>
<evidence type="ECO:0000313" key="2">
    <source>
        <dbReference type="Proteomes" id="UP001234880"/>
    </source>
</evidence>
<dbReference type="RefSeq" id="WP_307112445.1">
    <property type="nucleotide sequence ID" value="NZ_JAURUE010000005.1"/>
</dbReference>
<accession>A0ABT9L701</accession>
<evidence type="ECO:0000313" key="1">
    <source>
        <dbReference type="EMBL" id="MDP9616484.1"/>
    </source>
</evidence>
<name>A0ABT9L701_9ACTN</name>
<proteinExistence type="predicted"/>
<comment type="caution">
    <text evidence="1">The sequence shown here is derived from an EMBL/GenBank/DDBJ whole genome shotgun (WGS) entry which is preliminary data.</text>
</comment>
<dbReference type="EMBL" id="JAURUE010000005">
    <property type="protein sequence ID" value="MDP9616484.1"/>
    <property type="molecule type" value="Genomic_DNA"/>
</dbReference>
<dbReference type="Proteomes" id="UP001234880">
    <property type="component" value="Unassembled WGS sequence"/>
</dbReference>